<dbReference type="Gene3D" id="3.30.1240.10">
    <property type="match status" value="1"/>
</dbReference>
<dbReference type="NCBIfam" id="TIGR01484">
    <property type="entry name" value="HAD-SF-IIB"/>
    <property type="match status" value="1"/>
</dbReference>
<dbReference type="GO" id="GO:0000287">
    <property type="term" value="F:magnesium ion binding"/>
    <property type="evidence" value="ECO:0007669"/>
    <property type="project" value="TreeGrafter"/>
</dbReference>
<dbReference type="SFLD" id="SFLDG01144">
    <property type="entry name" value="C2.B.4:_PGP_Like"/>
    <property type="match status" value="1"/>
</dbReference>
<dbReference type="PANTHER" id="PTHR10000">
    <property type="entry name" value="PHOSPHOSERINE PHOSPHATASE"/>
    <property type="match status" value="1"/>
</dbReference>
<protein>
    <submittedName>
        <fullName evidence="1">HAD family phosphatase</fullName>
    </submittedName>
</protein>
<dbReference type="InterPro" id="IPR006379">
    <property type="entry name" value="HAD-SF_hydro_IIB"/>
</dbReference>
<dbReference type="PROSITE" id="PS01228">
    <property type="entry name" value="COF_1"/>
    <property type="match status" value="1"/>
</dbReference>
<dbReference type="SFLD" id="SFLDS00003">
    <property type="entry name" value="Haloacid_Dehalogenase"/>
    <property type="match status" value="1"/>
</dbReference>
<dbReference type="InterPro" id="IPR000150">
    <property type="entry name" value="Cof"/>
</dbReference>
<dbReference type="GO" id="GO:0005829">
    <property type="term" value="C:cytosol"/>
    <property type="evidence" value="ECO:0007669"/>
    <property type="project" value="TreeGrafter"/>
</dbReference>
<gene>
    <name evidence="1" type="ORF">EII38_04345</name>
</gene>
<dbReference type="NCBIfam" id="TIGR00099">
    <property type="entry name" value="Cof-subfamily"/>
    <property type="match status" value="1"/>
</dbReference>
<dbReference type="Pfam" id="PF08282">
    <property type="entry name" value="Hydrolase_3"/>
    <property type="match status" value="1"/>
</dbReference>
<dbReference type="InterPro" id="IPR036412">
    <property type="entry name" value="HAD-like_sf"/>
</dbReference>
<evidence type="ECO:0000313" key="1">
    <source>
        <dbReference type="EMBL" id="RRD31987.1"/>
    </source>
</evidence>
<reference evidence="1 2" key="1">
    <citation type="submission" date="2018-11" db="EMBL/GenBank/DDBJ databases">
        <title>Genomes From Bacteria Associated with the Canine Oral Cavity: a Test Case for Automated Genome-Based Taxonomic Assignment.</title>
        <authorList>
            <person name="Coil D.A."/>
            <person name="Jospin G."/>
            <person name="Darling A.E."/>
            <person name="Wallis C."/>
            <person name="Davis I.J."/>
            <person name="Harris S."/>
            <person name="Eisen J.A."/>
            <person name="Holcombe L.J."/>
            <person name="O'Flynn C."/>
        </authorList>
    </citation>
    <scope>NUCLEOTIDE SEQUENCE [LARGE SCALE GENOMIC DNA]</scope>
    <source>
        <strain evidence="1 2">OH4621_COT-116</strain>
    </source>
</reference>
<dbReference type="SFLD" id="SFLDG01140">
    <property type="entry name" value="C2.B:_Phosphomannomutase_and_P"/>
    <property type="match status" value="1"/>
</dbReference>
<accession>A0A3P1VE72</accession>
<dbReference type="Proteomes" id="UP000281771">
    <property type="component" value="Unassembled WGS sequence"/>
</dbReference>
<dbReference type="PANTHER" id="PTHR10000:SF8">
    <property type="entry name" value="HAD SUPERFAMILY HYDROLASE-LIKE, TYPE 3"/>
    <property type="match status" value="1"/>
</dbReference>
<dbReference type="AlphaFoldDB" id="A0A3P1VE72"/>
<organism evidence="1 2">
    <name type="scientific">Streptococcus minor</name>
    <dbReference type="NCBI Taxonomy" id="229549"/>
    <lineage>
        <taxon>Bacteria</taxon>
        <taxon>Bacillati</taxon>
        <taxon>Bacillota</taxon>
        <taxon>Bacilli</taxon>
        <taxon>Lactobacillales</taxon>
        <taxon>Streptococcaceae</taxon>
        <taxon>Streptococcus</taxon>
    </lineage>
</organism>
<dbReference type="CDD" id="cd07516">
    <property type="entry name" value="HAD_Pase"/>
    <property type="match status" value="1"/>
</dbReference>
<proteinExistence type="predicted"/>
<dbReference type="STRING" id="1123309.GCA_000377005_00143"/>
<keyword evidence="2" id="KW-1185">Reference proteome</keyword>
<evidence type="ECO:0000313" key="2">
    <source>
        <dbReference type="Proteomes" id="UP000281771"/>
    </source>
</evidence>
<dbReference type="EMBL" id="RQZA01000002">
    <property type="protein sequence ID" value="RRD31987.1"/>
    <property type="molecule type" value="Genomic_DNA"/>
</dbReference>
<dbReference type="Gene3D" id="3.40.50.1000">
    <property type="entry name" value="HAD superfamily/HAD-like"/>
    <property type="match status" value="1"/>
</dbReference>
<comment type="caution">
    <text evidence="1">The sequence shown here is derived from an EMBL/GenBank/DDBJ whole genome shotgun (WGS) entry which is preliminary data.</text>
</comment>
<dbReference type="GO" id="GO:0016791">
    <property type="term" value="F:phosphatase activity"/>
    <property type="evidence" value="ECO:0007669"/>
    <property type="project" value="TreeGrafter"/>
</dbReference>
<dbReference type="InterPro" id="IPR023214">
    <property type="entry name" value="HAD_sf"/>
</dbReference>
<sequence length="272" mass="30188">MIKLIAIDMDGTLLNDKKEISTENKTILQEAAHAGIKIVLCTGRPKSGIIPYFDQLHLSDEEYVIGNNGCFTMTSKDWQFLRLEGIAMEHLEALEALLVDFPQLNLVLFTTDANYILGQDINPQAKHDAEIEFSQIFHTDLASFKEKNIPVLVPIFMGEPSILDRFQERFEKQLSQDFNTVRSLDYAFEALPIGVSKAKALKELAQDLGIEAKEVMAIGDGNNDLEMLQFAGLAVAMANANDTVKKKADYITGSNEESGVAKAILDYVLKKG</sequence>
<dbReference type="RefSeq" id="WP_124776329.1">
    <property type="nucleotide sequence ID" value="NZ_RQZA01000002.1"/>
</dbReference>
<name>A0A3P1VE72_9STRE</name>
<dbReference type="SUPFAM" id="SSF56784">
    <property type="entry name" value="HAD-like"/>
    <property type="match status" value="1"/>
</dbReference>